<dbReference type="EMBL" id="JAGKQQ010000001">
    <property type="protein sequence ID" value="MBP3954880.1"/>
    <property type="molecule type" value="Genomic_DNA"/>
</dbReference>
<comment type="catalytic activity">
    <reaction evidence="7">
        <text>a quinone + NADH + H(+) = a quinol + NAD(+)</text>
        <dbReference type="Rhea" id="RHEA:46160"/>
        <dbReference type="ChEBI" id="CHEBI:15378"/>
        <dbReference type="ChEBI" id="CHEBI:24646"/>
        <dbReference type="ChEBI" id="CHEBI:57540"/>
        <dbReference type="ChEBI" id="CHEBI:57945"/>
        <dbReference type="ChEBI" id="CHEBI:132124"/>
        <dbReference type="EC" id="1.6.5.9"/>
    </reaction>
</comment>
<protein>
    <recommendedName>
        <fullName evidence="2">NADH:ubiquinone reductase (non-electrogenic)</fullName>
        <ecNumber evidence="2">1.6.5.9</ecNumber>
    </recommendedName>
</protein>
<feature type="domain" description="FAD/NAD(P)-binding" evidence="9">
    <location>
        <begin position="13"/>
        <end position="330"/>
    </location>
</feature>
<organism evidence="10 11">
    <name type="scientific">Gemmata palustris</name>
    <dbReference type="NCBI Taxonomy" id="2822762"/>
    <lineage>
        <taxon>Bacteria</taxon>
        <taxon>Pseudomonadati</taxon>
        <taxon>Planctomycetota</taxon>
        <taxon>Planctomycetia</taxon>
        <taxon>Gemmatales</taxon>
        <taxon>Gemmataceae</taxon>
        <taxon>Gemmata</taxon>
    </lineage>
</organism>
<evidence type="ECO:0000256" key="5">
    <source>
        <dbReference type="ARBA" id="ARBA00023002"/>
    </source>
</evidence>
<evidence type="ECO:0000256" key="2">
    <source>
        <dbReference type="ARBA" id="ARBA00012637"/>
    </source>
</evidence>
<keyword evidence="4" id="KW-0274">FAD</keyword>
<dbReference type="SUPFAM" id="SSF51905">
    <property type="entry name" value="FAD/NAD(P)-binding domain"/>
    <property type="match status" value="1"/>
</dbReference>
<evidence type="ECO:0000313" key="10">
    <source>
        <dbReference type="EMBL" id="MBP3954880.1"/>
    </source>
</evidence>
<evidence type="ECO:0000256" key="3">
    <source>
        <dbReference type="ARBA" id="ARBA00022630"/>
    </source>
</evidence>
<dbReference type="InterPro" id="IPR023753">
    <property type="entry name" value="FAD/NAD-binding_dom"/>
</dbReference>
<name>A0ABS5BMD8_9BACT</name>
<feature type="compositionally biased region" description="Polar residues" evidence="8">
    <location>
        <begin position="444"/>
        <end position="453"/>
    </location>
</feature>
<dbReference type="EC" id="1.6.5.9" evidence="2"/>
<dbReference type="PANTHER" id="PTHR43706:SF47">
    <property type="entry name" value="EXTERNAL NADH-UBIQUINONE OXIDOREDUCTASE 1, MITOCHONDRIAL-RELATED"/>
    <property type="match status" value="1"/>
</dbReference>
<evidence type="ECO:0000256" key="4">
    <source>
        <dbReference type="ARBA" id="ARBA00022827"/>
    </source>
</evidence>
<evidence type="ECO:0000259" key="9">
    <source>
        <dbReference type="Pfam" id="PF07992"/>
    </source>
</evidence>
<evidence type="ECO:0000256" key="7">
    <source>
        <dbReference type="ARBA" id="ARBA00047599"/>
    </source>
</evidence>
<comment type="similarity">
    <text evidence="1">Belongs to the NADH dehydrogenase family.</text>
</comment>
<evidence type="ECO:0000313" key="11">
    <source>
        <dbReference type="Proteomes" id="UP000676565"/>
    </source>
</evidence>
<feature type="region of interest" description="Disordered" evidence="8">
    <location>
        <begin position="428"/>
        <end position="453"/>
    </location>
</feature>
<comment type="caution">
    <text evidence="10">The sequence shown here is derived from an EMBL/GenBank/DDBJ whole genome shotgun (WGS) entry which is preliminary data.</text>
</comment>
<dbReference type="InterPro" id="IPR045024">
    <property type="entry name" value="NDH-2"/>
</dbReference>
<accession>A0ABS5BMD8</accession>
<dbReference type="PRINTS" id="PR00411">
    <property type="entry name" value="PNDRDTASEI"/>
</dbReference>
<dbReference type="Gene3D" id="3.50.50.100">
    <property type="match status" value="1"/>
</dbReference>
<dbReference type="PANTHER" id="PTHR43706">
    <property type="entry name" value="NADH DEHYDROGENASE"/>
    <property type="match status" value="1"/>
</dbReference>
<keyword evidence="5" id="KW-0560">Oxidoreductase</keyword>
<keyword evidence="11" id="KW-1185">Reference proteome</keyword>
<proteinExistence type="inferred from homology"/>
<evidence type="ECO:0000256" key="6">
    <source>
        <dbReference type="ARBA" id="ARBA00023027"/>
    </source>
</evidence>
<keyword evidence="6" id="KW-0520">NAD</keyword>
<dbReference type="RefSeq" id="WP_210652989.1">
    <property type="nucleotide sequence ID" value="NZ_JAGKQQ010000001.1"/>
</dbReference>
<evidence type="ECO:0000256" key="8">
    <source>
        <dbReference type="SAM" id="MobiDB-lite"/>
    </source>
</evidence>
<dbReference type="InterPro" id="IPR036188">
    <property type="entry name" value="FAD/NAD-bd_sf"/>
</dbReference>
<dbReference type="Proteomes" id="UP000676565">
    <property type="component" value="Unassembled WGS sequence"/>
</dbReference>
<dbReference type="Pfam" id="PF07992">
    <property type="entry name" value="Pyr_redox_2"/>
    <property type="match status" value="1"/>
</dbReference>
<evidence type="ECO:0000256" key="1">
    <source>
        <dbReference type="ARBA" id="ARBA00005272"/>
    </source>
</evidence>
<sequence>MDSTSGTGASPPRIIIVGGGFGGIAAARALRKAPARVLLIDRTNHHVFQPLLYQVATSILAPEHVAAPIRHVLLGQGNTTVIQAAVTGVDVEKKVCLVDGVPLPLPYDYLVLATGVQHSYFGHDEYAEYAPGLKTLTDAVQFRNKILGAFEACERTPVPRDHFELLTFVIVGGGPTGVELAGAIAELARQTLAAEFRRFDPASLKLILVEAGPRILPSFDEALAAAATAKLTKLGVDVRTGARVEKVDAEGVLVQGERIRTGNVFWAAGVKGSPAAHWLGADADRAGRVKVLADCSVPAHPEIFVVGDTACLEEGGKPLPGVAQVAIQQGRYVGRLIAGRLKGKPAPPPFKYLNKGNLATVGRNFAVMEAFGIRTAGLFAKLVWAFVHIQFLVLTSSRIGTLYRWSWKVLTRQRLARLIIEPGSTRGARSPLVPDQQHAVNGVDPTSTTTARS</sequence>
<reference evidence="10 11" key="1">
    <citation type="submission" date="2021-04" db="EMBL/GenBank/DDBJ databases">
        <authorList>
            <person name="Ivanova A."/>
        </authorList>
    </citation>
    <scope>NUCLEOTIDE SEQUENCE [LARGE SCALE GENOMIC DNA]</scope>
    <source>
        <strain evidence="10 11">G18</strain>
    </source>
</reference>
<dbReference type="PRINTS" id="PR00368">
    <property type="entry name" value="FADPNR"/>
</dbReference>
<gene>
    <name evidence="10" type="ORF">J8F10_06235</name>
</gene>
<keyword evidence="3" id="KW-0285">Flavoprotein</keyword>